<dbReference type="EMBL" id="VSSQ01000377">
    <property type="protein sequence ID" value="MPL92985.1"/>
    <property type="molecule type" value="Genomic_DNA"/>
</dbReference>
<dbReference type="AlphaFoldDB" id="A0A644VNR7"/>
<evidence type="ECO:0000313" key="1">
    <source>
        <dbReference type="EMBL" id="MPL92985.1"/>
    </source>
</evidence>
<reference evidence="1" key="1">
    <citation type="submission" date="2019-08" db="EMBL/GenBank/DDBJ databases">
        <authorList>
            <person name="Kucharzyk K."/>
            <person name="Murdoch R.W."/>
            <person name="Higgins S."/>
            <person name="Loffler F."/>
        </authorList>
    </citation>
    <scope>NUCLEOTIDE SEQUENCE</scope>
</reference>
<accession>A0A644VNR7</accession>
<protein>
    <submittedName>
        <fullName evidence="1">Uncharacterized protein</fullName>
    </submittedName>
</protein>
<proteinExistence type="predicted"/>
<gene>
    <name evidence="1" type="ORF">SDC9_39109</name>
</gene>
<name>A0A644VNR7_9ZZZZ</name>
<comment type="caution">
    <text evidence="1">The sequence shown here is derived from an EMBL/GenBank/DDBJ whole genome shotgun (WGS) entry which is preliminary data.</text>
</comment>
<sequence length="127" mass="14554">MKIYDLSLKKFVDINDISIISKNKIGDLTLVLDSENIDVGDILILSNFVDMISNKGYGAGLSRIPYAYYANDRKVKAYFSDANLVAYNLDIFRIYFDFKIKIIKKINKTPYFITITGDSCNLIIFKK</sequence>
<organism evidence="1">
    <name type="scientific">bioreactor metagenome</name>
    <dbReference type="NCBI Taxonomy" id="1076179"/>
    <lineage>
        <taxon>unclassified sequences</taxon>
        <taxon>metagenomes</taxon>
        <taxon>ecological metagenomes</taxon>
    </lineage>
</organism>